<keyword evidence="5" id="KW-0255">Endonuclease</keyword>
<keyword evidence="6" id="KW-0378">Hydrolase</keyword>
<comment type="similarity">
    <text evidence="2">Belongs to the phage GPA family.</text>
</comment>
<dbReference type="GO" id="GO:0016787">
    <property type="term" value="F:hydrolase activity"/>
    <property type="evidence" value="ECO:0007669"/>
    <property type="project" value="UniProtKB-KW"/>
</dbReference>
<organism evidence="8 9">
    <name type="scientific">Roseomonas genomospecies 6</name>
    <dbReference type="NCBI Taxonomy" id="214106"/>
    <lineage>
        <taxon>Bacteria</taxon>
        <taxon>Pseudomonadati</taxon>
        <taxon>Pseudomonadota</taxon>
        <taxon>Alphaproteobacteria</taxon>
        <taxon>Acetobacterales</taxon>
        <taxon>Roseomonadaceae</taxon>
        <taxon>Roseomonas</taxon>
    </lineage>
</organism>
<dbReference type="Pfam" id="PF05840">
    <property type="entry name" value="Phage_GPA"/>
    <property type="match status" value="1"/>
</dbReference>
<evidence type="ECO:0000256" key="2">
    <source>
        <dbReference type="ARBA" id="ARBA00009260"/>
    </source>
</evidence>
<dbReference type="AlphaFoldDB" id="A0A9W7NHU8"/>
<name>A0A9W7NHU8_9PROT</name>
<evidence type="ECO:0000259" key="7">
    <source>
        <dbReference type="Pfam" id="PF05840"/>
    </source>
</evidence>
<comment type="function">
    <text evidence="1">Possible endonuclease which induces a single-strand cut and initiates DNA replication.</text>
</comment>
<evidence type="ECO:0000256" key="4">
    <source>
        <dbReference type="ARBA" id="ARBA00022722"/>
    </source>
</evidence>
<dbReference type="OrthoDB" id="7284736at2"/>
<dbReference type="EMBL" id="QOKW01000013">
    <property type="protein sequence ID" value="KAA0679171.1"/>
    <property type="molecule type" value="Genomic_DNA"/>
</dbReference>
<dbReference type="GO" id="GO:0004519">
    <property type="term" value="F:endonuclease activity"/>
    <property type="evidence" value="ECO:0007669"/>
    <property type="project" value="UniProtKB-KW"/>
</dbReference>
<keyword evidence="4" id="KW-0540">Nuclease</keyword>
<keyword evidence="9" id="KW-1185">Reference proteome</keyword>
<comment type="caution">
    <text evidence="8">The sequence shown here is derived from an EMBL/GenBank/DDBJ whole genome shotgun (WGS) entry which is preliminary data.</text>
</comment>
<dbReference type="InterPro" id="IPR008766">
    <property type="entry name" value="Replication_gene_A-like"/>
</dbReference>
<accession>A0A9W7NHU8</accession>
<evidence type="ECO:0000256" key="1">
    <source>
        <dbReference type="ARBA" id="ARBA00003293"/>
    </source>
</evidence>
<dbReference type="GO" id="GO:0006260">
    <property type="term" value="P:DNA replication"/>
    <property type="evidence" value="ECO:0007669"/>
    <property type="project" value="UniProtKB-KW"/>
</dbReference>
<protein>
    <recommendedName>
        <fullName evidence="7">Replication gene A protein-like domain-containing protein</fullName>
    </recommendedName>
</protein>
<dbReference type="Proteomes" id="UP000480854">
    <property type="component" value="Unassembled WGS sequence"/>
</dbReference>
<evidence type="ECO:0000256" key="5">
    <source>
        <dbReference type="ARBA" id="ARBA00022759"/>
    </source>
</evidence>
<evidence type="ECO:0000256" key="6">
    <source>
        <dbReference type="ARBA" id="ARBA00022801"/>
    </source>
</evidence>
<evidence type="ECO:0000313" key="9">
    <source>
        <dbReference type="Proteomes" id="UP000480854"/>
    </source>
</evidence>
<sequence length="794" mass="87626">MPISLSAINADVNEYSGFADRASSRRAKADYRPMAAAAADTDTLDILDRLPDTFWRASLLKEAARMAGADYSVLVARFNGVECAADIPGEPELPSAAVLRGTFNPPPRPIVATRRGSADALEIVGTARARQSRGADFMLGCAADALLDWQRRVAEWGRDQAWRSVAEQACRITAAIAKHVGADSPYLEMIHYGEDEVRARAAEDVELAKQVVGWRQEQLAHVATLKPKHPERAAEVLSIPNPQHAKPGTPRRKAADGIAYVLSWGLDIDPEEIEAAAAGSGDDVEDEEAYASRLFDEAWHRRRIRRHVRRTREHVALILRLVGAHGQRCVSDVALRDRRTQLDAQMAWGEGHAAYSPDGQHQVMMSALMRASRDGRISRTAAIVIGMQGHARECGWVPLWITLTAPSEYHPAPSVGEDRWNPALTPDEARDWIQSRWGRVRARLEKHALDPFGIWVREPNEDGCVHLHMLLWCPEDSTAHVERILRGYEIKPDAKGNLVPLPARDARGRVLRDDFGNPVPMPWPWRSDAGCRIERKADSATHAVSRYIWEYLAPALRRSGDAKADEQIKGKAGETAERYDAHAATWGYRRFGFFGIERGVITAWQKLYTMNDAPKSGPFGAARACMDIGRAERKAAKAGDGSAVEMMQGGDWTGALRALGAFKEAAAVRKGKKDAGVRVGPNFIIEAEETVNRYGETVRRPVAISDGVTTIGLVSGWVIDKVSDTVTVDDSDPRSGVPEHGAEALRNWREARRRGEDANHPAGWHPYWRGEAPQQGAELRLSIAEVFADWAEAA</sequence>
<feature type="domain" description="Replication gene A protein-like" evidence="7">
    <location>
        <begin position="290"/>
        <end position="494"/>
    </location>
</feature>
<evidence type="ECO:0000313" key="8">
    <source>
        <dbReference type="EMBL" id="KAA0679171.1"/>
    </source>
</evidence>
<gene>
    <name evidence="8" type="ORF">DS843_16780</name>
</gene>
<reference evidence="8 9" key="1">
    <citation type="submission" date="2018-07" db="EMBL/GenBank/DDBJ databases">
        <title>Genome sequence of Azospirillum sp. ATCC 49961.</title>
        <authorList>
            <person name="Sant'Anna F.H."/>
            <person name="Baldani J.I."/>
            <person name="Zilli J.E."/>
            <person name="Reis V.M."/>
            <person name="Hartmann A."/>
            <person name="Cruz L."/>
            <person name="de Souza E.M."/>
            <person name="de Oliveira Pedrosa F."/>
            <person name="Passaglia L.M.P."/>
        </authorList>
    </citation>
    <scope>NUCLEOTIDE SEQUENCE [LARGE SCALE GENOMIC DNA]</scope>
    <source>
        <strain evidence="8 9">ATCC 49961</strain>
    </source>
</reference>
<proteinExistence type="inferred from homology"/>
<keyword evidence="3" id="KW-0235">DNA replication</keyword>
<evidence type="ECO:0000256" key="3">
    <source>
        <dbReference type="ARBA" id="ARBA00022705"/>
    </source>
</evidence>